<sequence length="209" mass="24323">MEDMEESTPKSPTPPWGLQEYLSAGYVYLIFLGIIDEVIFYSFFEIDILNYSGISDILMAPINTLLSDIRVFGMISAILFLAYLMYFKVLPYLHQKSKSQQWYQKMVRDMDKADAKFAYMQKSKVLFIGIYMSCLFLGLRIGYGYKMQDRVDKGQFKLTHSLTMTDNSEKKVRIIGQNSLYVFYVTKEKRSISIIPISGNIKEIQHLTR</sequence>
<accession>F4L6D1</accession>
<keyword evidence="1" id="KW-0472">Membrane</keyword>
<dbReference type="Proteomes" id="UP000008461">
    <property type="component" value="Chromosome"/>
</dbReference>
<dbReference type="STRING" id="760192.Halhy_0912"/>
<feature type="transmembrane region" description="Helical" evidence="1">
    <location>
        <begin position="65"/>
        <end position="86"/>
    </location>
</feature>
<dbReference type="EMBL" id="CP002691">
    <property type="protein sequence ID" value="AEE48813.1"/>
    <property type="molecule type" value="Genomic_DNA"/>
</dbReference>
<evidence type="ECO:0000313" key="2">
    <source>
        <dbReference type="EMBL" id="AEE48813.1"/>
    </source>
</evidence>
<dbReference type="eggNOG" id="ENOG5032RYN">
    <property type="taxonomic scope" value="Bacteria"/>
</dbReference>
<dbReference type="KEGG" id="hhy:Halhy_0912"/>
<keyword evidence="3" id="KW-1185">Reference proteome</keyword>
<reference evidence="2 3" key="1">
    <citation type="journal article" date="2011" name="Stand. Genomic Sci.">
        <title>Complete genome sequence of Haliscomenobacter hydrossis type strain (O).</title>
        <authorList>
            <consortium name="US DOE Joint Genome Institute (JGI-PGF)"/>
            <person name="Daligault H."/>
            <person name="Lapidus A."/>
            <person name="Zeytun A."/>
            <person name="Nolan M."/>
            <person name="Lucas S."/>
            <person name="Del Rio T.G."/>
            <person name="Tice H."/>
            <person name="Cheng J.F."/>
            <person name="Tapia R."/>
            <person name="Han C."/>
            <person name="Goodwin L."/>
            <person name="Pitluck S."/>
            <person name="Liolios K."/>
            <person name="Pagani I."/>
            <person name="Ivanova N."/>
            <person name="Huntemann M."/>
            <person name="Mavromatis K."/>
            <person name="Mikhailova N."/>
            <person name="Pati A."/>
            <person name="Chen A."/>
            <person name="Palaniappan K."/>
            <person name="Land M."/>
            <person name="Hauser L."/>
            <person name="Brambilla E.M."/>
            <person name="Rohde M."/>
            <person name="Verbarg S."/>
            <person name="Goker M."/>
            <person name="Bristow J."/>
            <person name="Eisen J.A."/>
            <person name="Markowitz V."/>
            <person name="Hugenholtz P."/>
            <person name="Kyrpides N.C."/>
            <person name="Klenk H.P."/>
            <person name="Woyke T."/>
        </authorList>
    </citation>
    <scope>NUCLEOTIDE SEQUENCE [LARGE SCALE GENOMIC DNA]</scope>
    <source>
        <strain evidence="3">ATCC 27775 / DSM 1100 / LMG 10767 / O</strain>
    </source>
</reference>
<reference key="2">
    <citation type="submission" date="2011-04" db="EMBL/GenBank/DDBJ databases">
        <title>Complete sequence of chromosome of Haliscomenobacter hydrossis DSM 1100.</title>
        <authorList>
            <consortium name="US DOE Joint Genome Institute (JGI-PGF)"/>
            <person name="Lucas S."/>
            <person name="Han J."/>
            <person name="Lapidus A."/>
            <person name="Bruce D."/>
            <person name="Goodwin L."/>
            <person name="Pitluck S."/>
            <person name="Peters L."/>
            <person name="Kyrpides N."/>
            <person name="Mavromatis K."/>
            <person name="Ivanova N."/>
            <person name="Ovchinnikova G."/>
            <person name="Pagani I."/>
            <person name="Daligault H."/>
            <person name="Detter J.C."/>
            <person name="Han C."/>
            <person name="Land M."/>
            <person name="Hauser L."/>
            <person name="Markowitz V."/>
            <person name="Cheng J.-F."/>
            <person name="Hugenholtz P."/>
            <person name="Woyke T."/>
            <person name="Wu D."/>
            <person name="Verbarg S."/>
            <person name="Frueling A."/>
            <person name="Brambilla E."/>
            <person name="Klenk H.-P."/>
            <person name="Eisen J.A."/>
        </authorList>
    </citation>
    <scope>NUCLEOTIDE SEQUENCE</scope>
    <source>
        <strain>DSM 1100</strain>
    </source>
</reference>
<evidence type="ECO:0000256" key="1">
    <source>
        <dbReference type="SAM" id="Phobius"/>
    </source>
</evidence>
<dbReference type="AlphaFoldDB" id="F4L6D1"/>
<name>F4L6D1_HALH1</name>
<evidence type="ECO:0000313" key="3">
    <source>
        <dbReference type="Proteomes" id="UP000008461"/>
    </source>
</evidence>
<keyword evidence="1" id="KW-1133">Transmembrane helix</keyword>
<feature type="transmembrane region" description="Helical" evidence="1">
    <location>
        <begin position="125"/>
        <end position="143"/>
    </location>
</feature>
<feature type="transmembrane region" description="Helical" evidence="1">
    <location>
        <begin position="25"/>
        <end position="44"/>
    </location>
</feature>
<protein>
    <submittedName>
        <fullName evidence="2">Uncharacterized protein</fullName>
    </submittedName>
</protein>
<gene>
    <name evidence="2" type="ordered locus">Halhy_0912</name>
</gene>
<dbReference type="HOGENOM" id="CLU_114053_0_0_10"/>
<proteinExistence type="predicted"/>
<organism evidence="2 3">
    <name type="scientific">Haliscomenobacter hydrossis (strain ATCC 27775 / DSM 1100 / LMG 10767 / O)</name>
    <dbReference type="NCBI Taxonomy" id="760192"/>
    <lineage>
        <taxon>Bacteria</taxon>
        <taxon>Pseudomonadati</taxon>
        <taxon>Bacteroidota</taxon>
        <taxon>Saprospiria</taxon>
        <taxon>Saprospirales</taxon>
        <taxon>Haliscomenobacteraceae</taxon>
        <taxon>Haliscomenobacter</taxon>
    </lineage>
</organism>
<keyword evidence="1" id="KW-0812">Transmembrane</keyword>